<dbReference type="SUPFAM" id="SSF53218">
    <property type="entry name" value="Molybdenum cofactor biosynthesis proteins"/>
    <property type="match status" value="1"/>
</dbReference>
<evidence type="ECO:0000256" key="6">
    <source>
        <dbReference type="ARBA" id="ARBA00047317"/>
    </source>
</evidence>
<dbReference type="NCBIfam" id="NF045515">
    <property type="entry name" value="Glp_gephyrin"/>
    <property type="match status" value="1"/>
</dbReference>
<evidence type="ECO:0000256" key="1">
    <source>
        <dbReference type="ARBA" id="ARBA00002901"/>
    </source>
</evidence>
<comment type="function">
    <text evidence="1 7">Catalyzes the insertion of molybdate into adenylated molybdopterin with the concomitant release of AMP.</text>
</comment>
<evidence type="ECO:0000256" key="2">
    <source>
        <dbReference type="ARBA" id="ARBA00005046"/>
    </source>
</evidence>
<protein>
    <recommendedName>
        <fullName evidence="7">Molybdopterin molybdenumtransferase</fullName>
        <ecNumber evidence="7">2.10.1.1</ecNumber>
    </recommendedName>
</protein>
<feature type="domain" description="MoaB/Mog" evidence="8">
    <location>
        <begin position="179"/>
        <end position="315"/>
    </location>
</feature>
<dbReference type="SUPFAM" id="SSF63867">
    <property type="entry name" value="MoeA C-terminal domain-like"/>
    <property type="match status" value="1"/>
</dbReference>
<dbReference type="PANTHER" id="PTHR10192:SF5">
    <property type="entry name" value="GEPHYRIN"/>
    <property type="match status" value="1"/>
</dbReference>
<dbReference type="RefSeq" id="WP_066467516.1">
    <property type="nucleotide sequence ID" value="NZ_CBCRUZ010000002.1"/>
</dbReference>
<dbReference type="SMART" id="SM00852">
    <property type="entry name" value="MoCF_biosynth"/>
    <property type="match status" value="1"/>
</dbReference>
<dbReference type="Gene3D" id="3.40.980.10">
    <property type="entry name" value="MoaB/Mog-like domain"/>
    <property type="match status" value="1"/>
</dbReference>
<keyword evidence="7" id="KW-0808">Transferase</keyword>
<comment type="catalytic activity">
    <reaction evidence="6">
        <text>adenylyl-molybdopterin + molybdate = Mo-molybdopterin + AMP + H(+)</text>
        <dbReference type="Rhea" id="RHEA:35047"/>
        <dbReference type="ChEBI" id="CHEBI:15378"/>
        <dbReference type="ChEBI" id="CHEBI:36264"/>
        <dbReference type="ChEBI" id="CHEBI:62727"/>
        <dbReference type="ChEBI" id="CHEBI:71302"/>
        <dbReference type="ChEBI" id="CHEBI:456215"/>
        <dbReference type="EC" id="2.10.1.1"/>
    </reaction>
</comment>
<gene>
    <name evidence="9" type="ORF">KV203_12800</name>
</gene>
<dbReference type="Gene3D" id="3.90.105.10">
    <property type="entry name" value="Molybdopterin biosynthesis moea protein, domain 2"/>
    <property type="match status" value="1"/>
</dbReference>
<dbReference type="Gene3D" id="2.40.340.10">
    <property type="entry name" value="MoeA, C-terminal, domain IV"/>
    <property type="match status" value="1"/>
</dbReference>
<keyword evidence="10" id="KW-1185">Reference proteome</keyword>
<dbReference type="Proteomes" id="UP000887023">
    <property type="component" value="Chromosome"/>
</dbReference>
<dbReference type="CDD" id="cd00887">
    <property type="entry name" value="MoeA"/>
    <property type="match status" value="1"/>
</dbReference>
<dbReference type="NCBIfam" id="TIGR00177">
    <property type="entry name" value="molyb_syn"/>
    <property type="match status" value="1"/>
</dbReference>
<name>A0ABX8S5S3_9ACTN</name>
<dbReference type="EMBL" id="CP079105">
    <property type="protein sequence ID" value="QXQ12806.1"/>
    <property type="molecule type" value="Genomic_DNA"/>
</dbReference>
<keyword evidence="7" id="KW-0479">Metal-binding</keyword>
<accession>A0ABX8S5S3</accession>
<dbReference type="Pfam" id="PF00994">
    <property type="entry name" value="MoCF_biosynth"/>
    <property type="match status" value="1"/>
</dbReference>
<dbReference type="InterPro" id="IPR005110">
    <property type="entry name" value="MoeA_linker/N"/>
</dbReference>
<dbReference type="Pfam" id="PF03454">
    <property type="entry name" value="MoeA_C"/>
    <property type="match status" value="1"/>
</dbReference>
<evidence type="ECO:0000256" key="7">
    <source>
        <dbReference type="RuleBase" id="RU365090"/>
    </source>
</evidence>
<dbReference type="Pfam" id="PF03453">
    <property type="entry name" value="MoeA_N"/>
    <property type="match status" value="1"/>
</dbReference>
<dbReference type="InterPro" id="IPR036135">
    <property type="entry name" value="MoeA_linker/N_sf"/>
</dbReference>
<keyword evidence="5 7" id="KW-0501">Molybdenum cofactor biosynthesis</keyword>
<evidence type="ECO:0000313" key="9">
    <source>
        <dbReference type="EMBL" id="QXQ12806.1"/>
    </source>
</evidence>
<organism evidence="9 10">
    <name type="scientific">Skermania pinensis</name>
    <dbReference type="NCBI Taxonomy" id="39122"/>
    <lineage>
        <taxon>Bacteria</taxon>
        <taxon>Bacillati</taxon>
        <taxon>Actinomycetota</taxon>
        <taxon>Actinomycetes</taxon>
        <taxon>Mycobacteriales</taxon>
        <taxon>Gordoniaceae</taxon>
        <taxon>Skermania</taxon>
    </lineage>
</organism>
<evidence type="ECO:0000256" key="4">
    <source>
        <dbReference type="ARBA" id="ARBA00022505"/>
    </source>
</evidence>
<dbReference type="InterPro" id="IPR005111">
    <property type="entry name" value="MoeA_C_domain_IV"/>
</dbReference>
<evidence type="ECO:0000256" key="5">
    <source>
        <dbReference type="ARBA" id="ARBA00023150"/>
    </source>
</evidence>
<dbReference type="SUPFAM" id="SSF63882">
    <property type="entry name" value="MoeA N-terminal region -like"/>
    <property type="match status" value="1"/>
</dbReference>
<dbReference type="InterPro" id="IPR036688">
    <property type="entry name" value="MoeA_C_domain_IV_sf"/>
</dbReference>
<dbReference type="Gene3D" id="2.170.190.11">
    <property type="entry name" value="Molybdopterin biosynthesis moea protein, domain 3"/>
    <property type="match status" value="1"/>
</dbReference>
<dbReference type="PANTHER" id="PTHR10192">
    <property type="entry name" value="MOLYBDOPTERIN BIOSYNTHESIS PROTEIN"/>
    <property type="match status" value="1"/>
</dbReference>
<dbReference type="InterPro" id="IPR038987">
    <property type="entry name" value="MoeA-like"/>
</dbReference>
<evidence type="ECO:0000259" key="8">
    <source>
        <dbReference type="SMART" id="SM00852"/>
    </source>
</evidence>
<comment type="pathway">
    <text evidence="2 7">Cofactor biosynthesis; molybdopterin biosynthesis.</text>
</comment>
<evidence type="ECO:0000256" key="3">
    <source>
        <dbReference type="ARBA" id="ARBA00010763"/>
    </source>
</evidence>
<keyword evidence="4 7" id="KW-0500">Molybdenum</keyword>
<sequence length="393" mass="40584">MTRTVDDHAAAVAGLLHPLAARPVEPVPVRLAAGRRNATEVRSPADLPAFRNSQMDGYAVRAQSIADVPVTLPVDATVAAGAVAAPLSAGAAMKVMTGAPIPAGADCVVPVEDTTRQPDGHVRIERTRAAGEYVREQGDDVRAGALLVPAETGLRPRHVAALAAVGLTQIEVYRRVRAVVITTGDELTPAGTPLRPGQVYDSNGVALATYLAADGVEVVTVTHAPDEPERLRGLLDDAATRADLVLTSGGISMGDFEVVKATLQPLGGEFGHVAMQPGGPQGLSVLHGIPVLSFPGNPVSTVVSYLVFARPTLRTLAGLDPVAPRTLPLLGELNSTPGKRQFRRGRIAGHGVEPVAGPGSHLIAAMARADVLIDLPADVTAVAAGSDVRVWAL</sequence>
<reference evidence="9" key="1">
    <citation type="submission" date="2021-07" db="EMBL/GenBank/DDBJ databases">
        <title>Candidatus Kaistella beijingensis sp. nov. isolated from a municipal wastewater treatment plant is involved in sludge foaming.</title>
        <authorList>
            <person name="Song Y."/>
            <person name="Liu S.-J."/>
        </authorList>
    </citation>
    <scope>NUCLEOTIDE SEQUENCE</scope>
    <source>
        <strain evidence="9">DSM 43998</strain>
    </source>
</reference>
<dbReference type="InterPro" id="IPR036425">
    <property type="entry name" value="MoaB/Mog-like_dom_sf"/>
</dbReference>
<proteinExistence type="inferred from homology"/>
<dbReference type="InterPro" id="IPR001453">
    <property type="entry name" value="MoaB/Mog_dom"/>
</dbReference>
<comment type="cofactor">
    <cofactor evidence="7">
        <name>Mg(2+)</name>
        <dbReference type="ChEBI" id="CHEBI:18420"/>
    </cofactor>
</comment>
<keyword evidence="7" id="KW-0460">Magnesium</keyword>
<comment type="similarity">
    <text evidence="3 7">Belongs to the MoeA family.</text>
</comment>
<dbReference type="EC" id="2.10.1.1" evidence="7"/>
<evidence type="ECO:0000313" key="10">
    <source>
        <dbReference type="Proteomes" id="UP000887023"/>
    </source>
</evidence>